<keyword evidence="4" id="KW-1185">Reference proteome</keyword>
<accession>A0A1N7I3I9</accession>
<dbReference type="STRING" id="112234.SAMN05421768_102461"/>
<sequence>MKNFPNINENQYVIVMADGKTGNILNINKEWSLDNNHSIFSIFNSIDEALNFIGKDQTDNDWVEYIIYDKNQSVVKYIEAIKWS</sequence>
<dbReference type="EMBL" id="FTNZ01000002">
    <property type="protein sequence ID" value="SIS31600.1"/>
    <property type="molecule type" value="Genomic_DNA"/>
</dbReference>
<organism evidence="2 3">
    <name type="scientific">Chryseobacterium joostei</name>
    <dbReference type="NCBI Taxonomy" id="112234"/>
    <lineage>
        <taxon>Bacteria</taxon>
        <taxon>Pseudomonadati</taxon>
        <taxon>Bacteroidota</taxon>
        <taxon>Flavobacteriia</taxon>
        <taxon>Flavobacteriales</taxon>
        <taxon>Weeksellaceae</taxon>
        <taxon>Chryseobacterium group</taxon>
        <taxon>Chryseobacterium</taxon>
    </lineage>
</organism>
<dbReference type="Proteomes" id="UP000186106">
    <property type="component" value="Unassembled WGS sequence"/>
</dbReference>
<gene>
    <name evidence="1" type="ORF">EG359_09070</name>
    <name evidence="2" type="ORF">SAMN05421768_102461</name>
</gene>
<protein>
    <submittedName>
        <fullName evidence="2">Uncharacterized protein</fullName>
    </submittedName>
</protein>
<evidence type="ECO:0000313" key="3">
    <source>
        <dbReference type="Proteomes" id="UP000186106"/>
    </source>
</evidence>
<name>A0A1N7I3I9_9FLAO</name>
<dbReference type="AlphaFoldDB" id="A0A1N7I3I9"/>
<proteinExistence type="predicted"/>
<dbReference type="Proteomes" id="UP000279541">
    <property type="component" value="Chromosome"/>
</dbReference>
<evidence type="ECO:0000313" key="4">
    <source>
        <dbReference type="Proteomes" id="UP000279541"/>
    </source>
</evidence>
<evidence type="ECO:0000313" key="2">
    <source>
        <dbReference type="EMBL" id="SIS31600.1"/>
    </source>
</evidence>
<dbReference type="RefSeq" id="WP_076352519.1">
    <property type="nucleotide sequence ID" value="NZ_CP033926.1"/>
</dbReference>
<reference evidence="2 3" key="1">
    <citation type="submission" date="2017-01" db="EMBL/GenBank/DDBJ databases">
        <authorList>
            <person name="Mah S.A."/>
            <person name="Swanson W.J."/>
            <person name="Moy G.W."/>
            <person name="Vacquier V.D."/>
        </authorList>
    </citation>
    <scope>NUCLEOTIDE SEQUENCE [LARGE SCALE GENOMIC DNA]</scope>
    <source>
        <strain evidence="2 3">DSM 16927</strain>
    </source>
</reference>
<reference evidence="1 4" key="2">
    <citation type="submission" date="2018-11" db="EMBL/GenBank/DDBJ databases">
        <title>Proposal to divide the Flavobacteriaceae and reorganize its genera based on Amino Acid Identity values calculated from whole genome sequences.</title>
        <authorList>
            <person name="Nicholson A.C."/>
            <person name="Gulvik C.A."/>
            <person name="Whitney A.M."/>
            <person name="Humrighouse B.W."/>
            <person name="Bell M."/>
            <person name="Holmes B."/>
            <person name="Steigerwalt A.G."/>
            <person name="Villarma A."/>
            <person name="Sheth M."/>
            <person name="Batra D."/>
            <person name="Pryor J."/>
            <person name="Bernardet J.-F."/>
            <person name="Hugo C."/>
            <person name="Kampfer P."/>
            <person name="Newman J."/>
            <person name="McQuiston J.R."/>
        </authorList>
    </citation>
    <scope>NUCLEOTIDE SEQUENCE [LARGE SCALE GENOMIC DNA]</scope>
    <source>
        <strain evidence="1 4">DSM 16927</strain>
    </source>
</reference>
<dbReference type="EMBL" id="CP033926">
    <property type="protein sequence ID" value="AZA99758.1"/>
    <property type="molecule type" value="Genomic_DNA"/>
</dbReference>
<dbReference type="KEGG" id="cjt:EG359_09070"/>
<evidence type="ECO:0000313" key="1">
    <source>
        <dbReference type="EMBL" id="AZA99758.1"/>
    </source>
</evidence>